<dbReference type="PANTHER" id="PTHR42100:SF1">
    <property type="entry name" value="OXIDOREDUCTASE 178 KDA SUBUNIT, PUTATIVE (AFU_ORTHOLOGUE AFUA_8G04320)-RELATED"/>
    <property type="match status" value="1"/>
</dbReference>
<sequence>MQSLRRTAVAAARTSRTTLSRQSRRHAHDEHAHGHGHASADEPMGTGFYATIAVIPAGWALYSLSRKSGDNSEPYFTRLIDNVTKGWNEQWTAQNDLHVRMIQQAGEDRVLFAQTAPVNHVEMKFPEIMNVGSPYNVPAGSQVDMHQVIEKYKRLANEDNERKYEALRENRIKSEQPNMARRG</sequence>
<dbReference type="OrthoDB" id="2120038at2759"/>
<evidence type="ECO:0008006" key="4">
    <source>
        <dbReference type="Google" id="ProtNLM"/>
    </source>
</evidence>
<keyword evidence="3" id="KW-1185">Reference proteome</keyword>
<reference evidence="2" key="1">
    <citation type="submission" date="2020-01" db="EMBL/GenBank/DDBJ databases">
        <authorList>
            <consortium name="DOE Joint Genome Institute"/>
            <person name="Haridas S."/>
            <person name="Albert R."/>
            <person name="Binder M."/>
            <person name="Bloem J."/>
            <person name="Labutti K."/>
            <person name="Salamov A."/>
            <person name="Andreopoulos B."/>
            <person name="Baker S.E."/>
            <person name="Barry K."/>
            <person name="Bills G."/>
            <person name="Bluhm B.H."/>
            <person name="Cannon C."/>
            <person name="Castanera R."/>
            <person name="Culley D.E."/>
            <person name="Daum C."/>
            <person name="Ezra D."/>
            <person name="Gonzalez J.B."/>
            <person name="Henrissat B."/>
            <person name="Kuo A."/>
            <person name="Liang C."/>
            <person name="Lipzen A."/>
            <person name="Lutzoni F."/>
            <person name="Magnuson J."/>
            <person name="Mondo S."/>
            <person name="Nolan M."/>
            <person name="Ohm R."/>
            <person name="Pangilinan J."/>
            <person name="Park H.-J."/>
            <person name="Ramirez L."/>
            <person name="Alfaro M."/>
            <person name="Sun H."/>
            <person name="Tritt A."/>
            <person name="Yoshinaga Y."/>
            <person name="Zwiers L.-H."/>
            <person name="Turgeon B.G."/>
            <person name="Goodwin S.B."/>
            <person name="Spatafora J.W."/>
            <person name="Crous P.W."/>
            <person name="Grigoriev I.V."/>
        </authorList>
    </citation>
    <scope>NUCLEOTIDE SEQUENCE</scope>
    <source>
        <strain evidence="2">IPT5</strain>
    </source>
</reference>
<dbReference type="EMBL" id="MU006324">
    <property type="protein sequence ID" value="KAF2847563.1"/>
    <property type="molecule type" value="Genomic_DNA"/>
</dbReference>
<feature type="compositionally biased region" description="Low complexity" evidence="1">
    <location>
        <begin position="1"/>
        <end position="21"/>
    </location>
</feature>
<dbReference type="InterPro" id="IPR034444">
    <property type="entry name" value="Nuo17.8"/>
</dbReference>
<dbReference type="Proteomes" id="UP000799423">
    <property type="component" value="Unassembled WGS sequence"/>
</dbReference>
<evidence type="ECO:0000313" key="3">
    <source>
        <dbReference type="Proteomes" id="UP000799423"/>
    </source>
</evidence>
<dbReference type="PANTHER" id="PTHR42100">
    <property type="entry name" value="OXIDOREDUCTASE 178 KDA SUBUNIT, PUTATIVE (AFU_ORTHOLOGUE AFUA_8G04320)-RELATED"/>
    <property type="match status" value="1"/>
</dbReference>
<name>A0A6A7AWS5_9PLEO</name>
<organism evidence="2 3">
    <name type="scientific">Plenodomus tracheiphilus IPT5</name>
    <dbReference type="NCBI Taxonomy" id="1408161"/>
    <lineage>
        <taxon>Eukaryota</taxon>
        <taxon>Fungi</taxon>
        <taxon>Dikarya</taxon>
        <taxon>Ascomycota</taxon>
        <taxon>Pezizomycotina</taxon>
        <taxon>Dothideomycetes</taxon>
        <taxon>Pleosporomycetidae</taxon>
        <taxon>Pleosporales</taxon>
        <taxon>Pleosporineae</taxon>
        <taxon>Leptosphaeriaceae</taxon>
        <taxon>Plenodomus</taxon>
    </lineage>
</organism>
<evidence type="ECO:0000256" key="1">
    <source>
        <dbReference type="SAM" id="MobiDB-lite"/>
    </source>
</evidence>
<protein>
    <recommendedName>
        <fullName evidence="4">NADH-ubiquinone oxidoreductase 17.8 kDa subunit</fullName>
    </recommendedName>
</protein>
<feature type="region of interest" description="Disordered" evidence="1">
    <location>
        <begin position="1"/>
        <end position="42"/>
    </location>
</feature>
<dbReference type="GO" id="GO:0005739">
    <property type="term" value="C:mitochondrion"/>
    <property type="evidence" value="ECO:0007669"/>
    <property type="project" value="InterPro"/>
</dbReference>
<evidence type="ECO:0000313" key="2">
    <source>
        <dbReference type="EMBL" id="KAF2847563.1"/>
    </source>
</evidence>
<accession>A0A6A7AWS5</accession>
<proteinExistence type="predicted"/>
<dbReference type="AlphaFoldDB" id="A0A6A7AWS5"/>
<gene>
    <name evidence="2" type="ORF">T440DRAFT_470862</name>
</gene>